<sequence length="206" mass="22382">MPFDHNDHYHPLLLRQIPEGARTALDIGCGSGLFARRLAARGLEVDALDPSAEMIAIARAEGGGPRYGVADVTGAELPAGHYDVISCLASLHHVPFETVTRLRDALAPGGVLIVLGCAAERSRTDYAWSLAAVPVNAVIRLRHLLTEQGPSVPAPPVKPPLMTFDEIRAAAAARLPGARMRRLLFWRYLLVYRSLRPLSRPSTWPS</sequence>
<dbReference type="GO" id="GO:0008168">
    <property type="term" value="F:methyltransferase activity"/>
    <property type="evidence" value="ECO:0007669"/>
    <property type="project" value="UniProtKB-KW"/>
</dbReference>
<proteinExistence type="predicted"/>
<dbReference type="PANTHER" id="PTHR43464:SF19">
    <property type="entry name" value="UBIQUINONE BIOSYNTHESIS O-METHYLTRANSFERASE, MITOCHONDRIAL"/>
    <property type="match status" value="1"/>
</dbReference>
<evidence type="ECO:0000259" key="4">
    <source>
        <dbReference type="Pfam" id="PF08241"/>
    </source>
</evidence>
<dbReference type="InterPro" id="IPR013216">
    <property type="entry name" value="Methyltransf_11"/>
</dbReference>
<reference evidence="6" key="1">
    <citation type="journal article" date="2019" name="Int. J. Syst. Evol. Microbiol.">
        <title>The Global Catalogue of Microorganisms (GCM) 10K type strain sequencing project: providing services to taxonomists for standard genome sequencing and annotation.</title>
        <authorList>
            <consortium name="The Broad Institute Genomics Platform"/>
            <consortium name="The Broad Institute Genome Sequencing Center for Infectious Disease"/>
            <person name="Wu L."/>
            <person name="Ma J."/>
        </authorList>
    </citation>
    <scope>NUCLEOTIDE SEQUENCE [LARGE SCALE GENOMIC DNA]</scope>
    <source>
        <strain evidence="6">JCM 9377</strain>
    </source>
</reference>
<dbReference type="EMBL" id="BAAAUV010000004">
    <property type="protein sequence ID" value="GAA3205595.1"/>
    <property type="molecule type" value="Genomic_DNA"/>
</dbReference>
<accession>A0ABP6Q5G6</accession>
<protein>
    <submittedName>
        <fullName evidence="5">Class I SAM-dependent methyltransferase</fullName>
    </submittedName>
</protein>
<evidence type="ECO:0000256" key="3">
    <source>
        <dbReference type="ARBA" id="ARBA00022691"/>
    </source>
</evidence>
<comment type="caution">
    <text evidence="5">The sequence shown here is derived from an EMBL/GenBank/DDBJ whole genome shotgun (WGS) entry which is preliminary data.</text>
</comment>
<feature type="domain" description="Methyltransferase type 11" evidence="4">
    <location>
        <begin position="25"/>
        <end position="114"/>
    </location>
</feature>
<evidence type="ECO:0000256" key="2">
    <source>
        <dbReference type="ARBA" id="ARBA00022679"/>
    </source>
</evidence>
<gene>
    <name evidence="5" type="ORF">GCM10010468_20660</name>
</gene>
<evidence type="ECO:0000313" key="6">
    <source>
        <dbReference type="Proteomes" id="UP001501237"/>
    </source>
</evidence>
<dbReference type="Proteomes" id="UP001501237">
    <property type="component" value="Unassembled WGS sequence"/>
</dbReference>
<keyword evidence="1 5" id="KW-0489">Methyltransferase</keyword>
<dbReference type="InterPro" id="IPR029063">
    <property type="entry name" value="SAM-dependent_MTases_sf"/>
</dbReference>
<evidence type="ECO:0000313" key="5">
    <source>
        <dbReference type="EMBL" id="GAA3205595.1"/>
    </source>
</evidence>
<dbReference type="RefSeq" id="WP_344825346.1">
    <property type="nucleotide sequence ID" value="NZ_BAAAUV010000004.1"/>
</dbReference>
<dbReference type="Gene3D" id="3.40.50.150">
    <property type="entry name" value="Vaccinia Virus protein VP39"/>
    <property type="match status" value="1"/>
</dbReference>
<name>A0ABP6Q5G6_9ACTN</name>
<evidence type="ECO:0000256" key="1">
    <source>
        <dbReference type="ARBA" id="ARBA00022603"/>
    </source>
</evidence>
<keyword evidence="2" id="KW-0808">Transferase</keyword>
<dbReference type="SUPFAM" id="SSF53335">
    <property type="entry name" value="S-adenosyl-L-methionine-dependent methyltransferases"/>
    <property type="match status" value="1"/>
</dbReference>
<organism evidence="5 6">
    <name type="scientific">Actinocorallia longicatena</name>
    <dbReference type="NCBI Taxonomy" id="111803"/>
    <lineage>
        <taxon>Bacteria</taxon>
        <taxon>Bacillati</taxon>
        <taxon>Actinomycetota</taxon>
        <taxon>Actinomycetes</taxon>
        <taxon>Streptosporangiales</taxon>
        <taxon>Thermomonosporaceae</taxon>
        <taxon>Actinocorallia</taxon>
    </lineage>
</organism>
<keyword evidence="3" id="KW-0949">S-adenosyl-L-methionine</keyword>
<dbReference type="Pfam" id="PF08241">
    <property type="entry name" value="Methyltransf_11"/>
    <property type="match status" value="1"/>
</dbReference>
<dbReference type="CDD" id="cd02440">
    <property type="entry name" value="AdoMet_MTases"/>
    <property type="match status" value="1"/>
</dbReference>
<keyword evidence="6" id="KW-1185">Reference proteome</keyword>
<dbReference type="GO" id="GO:0032259">
    <property type="term" value="P:methylation"/>
    <property type="evidence" value="ECO:0007669"/>
    <property type="project" value="UniProtKB-KW"/>
</dbReference>
<dbReference type="PANTHER" id="PTHR43464">
    <property type="entry name" value="METHYLTRANSFERASE"/>
    <property type="match status" value="1"/>
</dbReference>